<protein>
    <submittedName>
        <fullName evidence="2">Uncharacterized protein</fullName>
    </submittedName>
</protein>
<dbReference type="EMBL" id="MT142556">
    <property type="protein sequence ID" value="QJA85136.1"/>
    <property type="molecule type" value="Genomic_DNA"/>
</dbReference>
<feature type="compositionally biased region" description="Basic and acidic residues" evidence="1">
    <location>
        <begin position="29"/>
        <end position="48"/>
    </location>
</feature>
<evidence type="ECO:0000313" key="2">
    <source>
        <dbReference type="EMBL" id="QJA85136.1"/>
    </source>
</evidence>
<feature type="compositionally biased region" description="Low complexity" evidence="1">
    <location>
        <begin position="18"/>
        <end position="28"/>
    </location>
</feature>
<dbReference type="AlphaFoldDB" id="A0A6M3KSW4"/>
<organism evidence="2">
    <name type="scientific">viral metagenome</name>
    <dbReference type="NCBI Taxonomy" id="1070528"/>
    <lineage>
        <taxon>unclassified sequences</taxon>
        <taxon>metagenomes</taxon>
        <taxon>organismal metagenomes</taxon>
    </lineage>
</organism>
<sequence length="71" mass="7560">MPLGSPVKTPKVAPLPAEPHVAASAEAAAARRDLEERMKRAALSREKSVLTPPALARPVQSPKRVLSERLG</sequence>
<proteinExistence type="predicted"/>
<gene>
    <name evidence="2" type="ORF">MM415B02272_0009</name>
</gene>
<feature type="region of interest" description="Disordered" evidence="1">
    <location>
        <begin position="1"/>
        <end position="71"/>
    </location>
</feature>
<name>A0A6M3KSW4_9ZZZZ</name>
<evidence type="ECO:0000256" key="1">
    <source>
        <dbReference type="SAM" id="MobiDB-lite"/>
    </source>
</evidence>
<reference evidence="2" key="1">
    <citation type="submission" date="2020-03" db="EMBL/GenBank/DDBJ databases">
        <title>The deep terrestrial virosphere.</title>
        <authorList>
            <person name="Holmfeldt K."/>
            <person name="Nilsson E."/>
            <person name="Simone D."/>
            <person name="Lopez-Fernandez M."/>
            <person name="Wu X."/>
            <person name="de Brujin I."/>
            <person name="Lundin D."/>
            <person name="Andersson A."/>
            <person name="Bertilsson S."/>
            <person name="Dopson M."/>
        </authorList>
    </citation>
    <scope>NUCLEOTIDE SEQUENCE</scope>
    <source>
        <strain evidence="2">MM415B02272</strain>
    </source>
</reference>
<accession>A0A6M3KSW4</accession>